<accession>A0AAY4D1X5</accession>
<keyword evidence="1" id="KW-1133">Transmembrane helix</keyword>
<dbReference type="Ensembl" id="ENSDCDT00010049265.1">
    <property type="protein sequence ID" value="ENSDCDP00010039487.1"/>
    <property type="gene ID" value="ENSDCDG00010025399.1"/>
</dbReference>
<name>A0AAY4D1X5_9TELE</name>
<sequence>MEQVTLDTALYKSCLGLKVPPEKEGKRLLKKQLEDTTTKPKHESFLTDNHMQDGNALTSSVLWSVVLLTLFKLKVFIFILIVTLHHKQKEYFILINDQ</sequence>
<keyword evidence="3" id="KW-1185">Reference proteome</keyword>
<reference evidence="2" key="3">
    <citation type="submission" date="2025-09" db="UniProtKB">
        <authorList>
            <consortium name="Ensembl"/>
        </authorList>
    </citation>
    <scope>IDENTIFICATION</scope>
</reference>
<keyword evidence="1" id="KW-0472">Membrane</keyword>
<reference evidence="2" key="2">
    <citation type="submission" date="2025-08" db="UniProtKB">
        <authorList>
            <consortium name="Ensembl"/>
        </authorList>
    </citation>
    <scope>IDENTIFICATION</scope>
</reference>
<protein>
    <submittedName>
        <fullName evidence="2">Uncharacterized protein</fullName>
    </submittedName>
</protein>
<keyword evidence="1" id="KW-0812">Transmembrane</keyword>
<evidence type="ECO:0000313" key="2">
    <source>
        <dbReference type="Ensembl" id="ENSDCDP00010039487.1"/>
    </source>
</evidence>
<feature type="transmembrane region" description="Helical" evidence="1">
    <location>
        <begin position="61"/>
        <end position="84"/>
    </location>
</feature>
<dbReference type="Proteomes" id="UP000694580">
    <property type="component" value="Chromosome 19"/>
</dbReference>
<evidence type="ECO:0000313" key="3">
    <source>
        <dbReference type="Proteomes" id="UP000694580"/>
    </source>
</evidence>
<reference evidence="2 3" key="1">
    <citation type="submission" date="2020-06" db="EMBL/GenBank/DDBJ databases">
        <authorList>
            <consortium name="Wellcome Sanger Institute Data Sharing"/>
        </authorList>
    </citation>
    <scope>NUCLEOTIDE SEQUENCE [LARGE SCALE GENOMIC DNA]</scope>
</reference>
<proteinExistence type="predicted"/>
<organism evidence="2 3">
    <name type="scientific">Denticeps clupeoides</name>
    <name type="common">denticle herring</name>
    <dbReference type="NCBI Taxonomy" id="299321"/>
    <lineage>
        <taxon>Eukaryota</taxon>
        <taxon>Metazoa</taxon>
        <taxon>Chordata</taxon>
        <taxon>Craniata</taxon>
        <taxon>Vertebrata</taxon>
        <taxon>Euteleostomi</taxon>
        <taxon>Actinopterygii</taxon>
        <taxon>Neopterygii</taxon>
        <taxon>Teleostei</taxon>
        <taxon>Clupei</taxon>
        <taxon>Clupeiformes</taxon>
        <taxon>Denticipitoidei</taxon>
        <taxon>Denticipitidae</taxon>
        <taxon>Denticeps</taxon>
    </lineage>
</organism>
<evidence type="ECO:0000256" key="1">
    <source>
        <dbReference type="SAM" id="Phobius"/>
    </source>
</evidence>
<dbReference type="AlphaFoldDB" id="A0AAY4D1X5"/>